<evidence type="ECO:0000313" key="8">
    <source>
        <dbReference type="EMBL" id="AFD26330.1"/>
    </source>
</evidence>
<dbReference type="InterPro" id="IPR015421">
    <property type="entry name" value="PyrdxlP-dep_Trfase_major"/>
</dbReference>
<dbReference type="InterPro" id="IPR015424">
    <property type="entry name" value="PyrdxlP-dep_Trfase"/>
</dbReference>
<dbReference type="InterPro" id="IPR015422">
    <property type="entry name" value="PyrdxlP-dep_Trfase_small"/>
</dbReference>
<dbReference type="EMBL" id="CP002191">
    <property type="protein sequence ID" value="AFD26330.1"/>
    <property type="molecule type" value="Genomic_DNA"/>
</dbReference>
<dbReference type="STRING" id="745776.DGo_CA2403"/>
<evidence type="ECO:0000259" key="7">
    <source>
        <dbReference type="Pfam" id="PF00155"/>
    </source>
</evidence>
<evidence type="ECO:0000256" key="1">
    <source>
        <dbReference type="ARBA" id="ARBA00001933"/>
    </source>
</evidence>
<evidence type="ECO:0000256" key="2">
    <source>
        <dbReference type="ARBA" id="ARBA00007441"/>
    </source>
</evidence>
<gene>
    <name evidence="8" type="ordered locus">DGo_CA2403</name>
</gene>
<evidence type="ECO:0000256" key="3">
    <source>
        <dbReference type="ARBA" id="ARBA00011738"/>
    </source>
</evidence>
<dbReference type="RefSeq" id="WP_014685813.1">
    <property type="nucleotide sequence ID" value="NC_017790.1"/>
</dbReference>
<dbReference type="CDD" id="cd00609">
    <property type="entry name" value="AAT_like"/>
    <property type="match status" value="1"/>
</dbReference>
<evidence type="ECO:0000256" key="4">
    <source>
        <dbReference type="ARBA" id="ARBA00022576"/>
    </source>
</evidence>
<evidence type="ECO:0000313" key="9">
    <source>
        <dbReference type="Proteomes" id="UP000007575"/>
    </source>
</evidence>
<proteinExistence type="inferred from homology"/>
<reference evidence="8 9" key="1">
    <citation type="journal article" date="2012" name="PLoS ONE">
        <title>Genome sequence and transcriptome analysis of the radioresistant bacterium Deinococcus gobiensis: insights into the extreme environmental adaptations.</title>
        <authorList>
            <person name="Yuan M."/>
            <person name="Chen M."/>
            <person name="Zhang W."/>
            <person name="Lu W."/>
            <person name="Wang J."/>
            <person name="Yang M."/>
            <person name="Zhao P."/>
            <person name="Tang R."/>
            <person name="Li X."/>
            <person name="Hao Y."/>
            <person name="Zhou Z."/>
            <person name="Zhan Y."/>
            <person name="Yu H."/>
            <person name="Teng C."/>
            <person name="Yan Y."/>
            <person name="Ping S."/>
            <person name="Wang Y."/>
            <person name="Lin M."/>
        </authorList>
    </citation>
    <scope>NUCLEOTIDE SEQUENCE [LARGE SCALE GENOMIC DNA]</scope>
    <source>
        <strain evidence="8 9">I-0</strain>
    </source>
</reference>
<dbReference type="InterPro" id="IPR004839">
    <property type="entry name" value="Aminotransferase_I/II_large"/>
</dbReference>
<dbReference type="PANTHER" id="PTHR42858">
    <property type="entry name" value="AMINOTRANSFERASE"/>
    <property type="match status" value="1"/>
</dbReference>
<organism evidence="8 9">
    <name type="scientific">Deinococcus gobiensis (strain DSM 21396 / JCM 16679 / CGMCC 1.7299 / I-0)</name>
    <dbReference type="NCBI Taxonomy" id="745776"/>
    <lineage>
        <taxon>Bacteria</taxon>
        <taxon>Thermotogati</taxon>
        <taxon>Deinococcota</taxon>
        <taxon>Deinococci</taxon>
        <taxon>Deinococcales</taxon>
        <taxon>Deinococcaceae</taxon>
        <taxon>Deinococcus</taxon>
    </lineage>
</organism>
<evidence type="ECO:0000256" key="6">
    <source>
        <dbReference type="ARBA" id="ARBA00022898"/>
    </source>
</evidence>
<dbReference type="Proteomes" id="UP000007575">
    <property type="component" value="Chromosome"/>
</dbReference>
<dbReference type="SUPFAM" id="SSF53383">
    <property type="entry name" value="PLP-dependent transferases"/>
    <property type="match status" value="1"/>
</dbReference>
<keyword evidence="5 8" id="KW-0808">Transferase</keyword>
<sequence length="379" mass="40971">MLKTAQTTLTAGVIELGVGHPSLEMLPLNEMREAAAHRFAQADPSFLQYGAEWGDGHLRRELAAFLARGYGLPVHESDLFISGGVSQALGLICEMFTRPGDTVIVEDPTYFLALDIFRDHDLNVVPAPLDDQGLRLDVLAELVARHRPRLVYTIPTHQNPTGTTLSAGRREDLVRLAQAHDFLVVADEVYHLLTYGAPPPPAFSAHVGTGQVLSLGSFSKILAPGTRLGWIHGHPERLDTLARNGVVASGGGFSPLGGGVIRSLLELGTLESYLAGLRRTFGERAGVLCRALDELRPLGVDFTRPGGGYFVWLTLPPGVQSAELLPVAVEEGVRFQPGNRFSPAGTQGAHARLCFAYYEPDELREGAARLGRALRRVLP</sequence>
<dbReference type="Pfam" id="PF00155">
    <property type="entry name" value="Aminotran_1_2"/>
    <property type="match status" value="1"/>
</dbReference>
<dbReference type="PANTHER" id="PTHR42858:SF1">
    <property type="entry name" value="LD15494P"/>
    <property type="match status" value="1"/>
</dbReference>
<evidence type="ECO:0000256" key="5">
    <source>
        <dbReference type="ARBA" id="ARBA00022679"/>
    </source>
</evidence>
<comment type="subunit">
    <text evidence="3">Homodimer.</text>
</comment>
<dbReference type="HOGENOM" id="CLU_017584_0_6_0"/>
<dbReference type="PATRIC" id="fig|745776.4.peg.2466"/>
<name>H8H018_DEIGI</name>
<dbReference type="KEGG" id="dgo:DGo_CA2403"/>
<protein>
    <submittedName>
        <fullName evidence="8">Aminotransferase, putative</fullName>
    </submittedName>
</protein>
<accession>H8H018</accession>
<dbReference type="GO" id="GO:0047536">
    <property type="term" value="F:2-aminoadipate transaminase activity"/>
    <property type="evidence" value="ECO:0007669"/>
    <property type="project" value="TreeGrafter"/>
</dbReference>
<dbReference type="Gene3D" id="3.90.1150.10">
    <property type="entry name" value="Aspartate Aminotransferase, domain 1"/>
    <property type="match status" value="1"/>
</dbReference>
<feature type="domain" description="Aminotransferase class I/classII large" evidence="7">
    <location>
        <begin position="13"/>
        <end position="370"/>
    </location>
</feature>
<comment type="similarity">
    <text evidence="2">Belongs to the class-I pyridoxal-phosphate-dependent aminotransferase family.</text>
</comment>
<dbReference type="FunFam" id="3.40.640.10:FF:000053">
    <property type="entry name" value="Aminotransferase, class I"/>
    <property type="match status" value="1"/>
</dbReference>
<keyword evidence="4 8" id="KW-0032">Aminotransferase</keyword>
<dbReference type="Gene3D" id="3.40.640.10">
    <property type="entry name" value="Type I PLP-dependent aspartate aminotransferase-like (Major domain)"/>
    <property type="match status" value="1"/>
</dbReference>
<dbReference type="OrthoDB" id="9802328at2"/>
<dbReference type="eggNOG" id="COG1167">
    <property type="taxonomic scope" value="Bacteria"/>
</dbReference>
<dbReference type="GO" id="GO:0030170">
    <property type="term" value="F:pyridoxal phosphate binding"/>
    <property type="evidence" value="ECO:0007669"/>
    <property type="project" value="InterPro"/>
</dbReference>
<comment type="cofactor">
    <cofactor evidence="1">
        <name>pyridoxal 5'-phosphate</name>
        <dbReference type="ChEBI" id="CHEBI:597326"/>
    </cofactor>
</comment>
<keyword evidence="9" id="KW-1185">Reference proteome</keyword>
<dbReference type="AlphaFoldDB" id="H8H018"/>
<keyword evidence="6" id="KW-0663">Pyridoxal phosphate</keyword>